<evidence type="ECO:0000313" key="3">
    <source>
        <dbReference type="Proteomes" id="UP000051311"/>
    </source>
</evidence>
<dbReference type="STRING" id="1423748.FC37_GL000446"/>
<feature type="domain" description="NADPH-dependent FMN reductase-like" evidence="1">
    <location>
        <begin position="1"/>
        <end position="144"/>
    </location>
</feature>
<gene>
    <name evidence="2" type="ORF">FC37_GL000446</name>
</gene>
<sequence>MKVLALSGSNADNSFNEKLLKVIIKNLDYKYDFDFATVKGLPMFKEGVEAPKEILDLGEKVGEADMILIGSPEQQHSVTSALKSALEWLSSSVHPFHDKPVVIVSTSPMPQGGARSQTRLKSILAAPGFSAHVFNGDEFMMGIAPQQFDEEGNLTEPGTLKFLNHFFDEVDDWYAQLTK</sequence>
<dbReference type="RefSeq" id="WP_025005915.1">
    <property type="nucleotide sequence ID" value="NZ_AZEL01000079.1"/>
</dbReference>
<dbReference type="InterPro" id="IPR050712">
    <property type="entry name" value="NAD(P)H-dep_reductase"/>
</dbReference>
<dbReference type="OrthoDB" id="9812295at2"/>
<proteinExistence type="predicted"/>
<dbReference type="GO" id="GO:0005829">
    <property type="term" value="C:cytosol"/>
    <property type="evidence" value="ECO:0007669"/>
    <property type="project" value="TreeGrafter"/>
</dbReference>
<dbReference type="eggNOG" id="COG0431">
    <property type="taxonomic scope" value="Bacteria"/>
</dbReference>
<organism evidence="2 3">
    <name type="scientific">Lactobacillus gallinarum DSM 10532 = JCM 2011</name>
    <dbReference type="NCBI Taxonomy" id="1423748"/>
    <lineage>
        <taxon>Bacteria</taxon>
        <taxon>Bacillati</taxon>
        <taxon>Bacillota</taxon>
        <taxon>Bacilli</taxon>
        <taxon>Lactobacillales</taxon>
        <taxon>Lactobacillaceae</taxon>
        <taxon>Lactobacillus</taxon>
    </lineage>
</organism>
<protein>
    <submittedName>
        <fullName evidence="2">Nadph-dependent fmn reductase domain protein</fullName>
    </submittedName>
</protein>
<evidence type="ECO:0000259" key="1">
    <source>
        <dbReference type="Pfam" id="PF03358"/>
    </source>
</evidence>
<comment type="caution">
    <text evidence="2">The sequence shown here is derived from an EMBL/GenBank/DDBJ whole genome shotgun (WGS) entry which is preliminary data.</text>
</comment>
<dbReference type="InterPro" id="IPR005025">
    <property type="entry name" value="FMN_Rdtase-like_dom"/>
</dbReference>
<dbReference type="GO" id="GO:0016491">
    <property type="term" value="F:oxidoreductase activity"/>
    <property type="evidence" value="ECO:0007669"/>
    <property type="project" value="InterPro"/>
</dbReference>
<dbReference type="PANTHER" id="PTHR30543">
    <property type="entry name" value="CHROMATE REDUCTASE"/>
    <property type="match status" value="1"/>
</dbReference>
<dbReference type="Gene3D" id="3.40.50.360">
    <property type="match status" value="1"/>
</dbReference>
<accession>A0A0R1NST2</accession>
<dbReference type="Proteomes" id="UP000051311">
    <property type="component" value="Unassembled WGS sequence"/>
</dbReference>
<dbReference type="InterPro" id="IPR029039">
    <property type="entry name" value="Flavoprotein-like_sf"/>
</dbReference>
<dbReference type="PANTHER" id="PTHR30543:SF21">
    <property type="entry name" value="NAD(P)H-DEPENDENT FMN REDUCTASE LOT6"/>
    <property type="match status" value="1"/>
</dbReference>
<dbReference type="SUPFAM" id="SSF52218">
    <property type="entry name" value="Flavoproteins"/>
    <property type="match status" value="1"/>
</dbReference>
<dbReference type="GeneID" id="78203385"/>
<evidence type="ECO:0000313" key="2">
    <source>
        <dbReference type="EMBL" id="KRL19763.1"/>
    </source>
</evidence>
<dbReference type="EMBL" id="AZEL01000079">
    <property type="protein sequence ID" value="KRL19763.1"/>
    <property type="molecule type" value="Genomic_DNA"/>
</dbReference>
<dbReference type="Pfam" id="PF03358">
    <property type="entry name" value="FMN_red"/>
    <property type="match status" value="1"/>
</dbReference>
<name>A0A0R1NST2_9LACO</name>
<dbReference type="AlphaFoldDB" id="A0A0R1NST2"/>
<dbReference type="PATRIC" id="fig|1423748.3.peg.472"/>
<reference evidence="2 3" key="1">
    <citation type="journal article" date="2015" name="Genome Announc.">
        <title>Expanding the biotechnology potential of lactobacilli through comparative genomics of 213 strains and associated genera.</title>
        <authorList>
            <person name="Sun Z."/>
            <person name="Harris H.M."/>
            <person name="McCann A."/>
            <person name="Guo C."/>
            <person name="Argimon S."/>
            <person name="Zhang W."/>
            <person name="Yang X."/>
            <person name="Jeffery I.B."/>
            <person name="Cooney J.C."/>
            <person name="Kagawa T.F."/>
            <person name="Liu W."/>
            <person name="Song Y."/>
            <person name="Salvetti E."/>
            <person name="Wrobel A."/>
            <person name="Rasinkangas P."/>
            <person name="Parkhill J."/>
            <person name="Rea M.C."/>
            <person name="O'Sullivan O."/>
            <person name="Ritari J."/>
            <person name="Douillard F.P."/>
            <person name="Paul Ross R."/>
            <person name="Yang R."/>
            <person name="Briner A.E."/>
            <person name="Felis G.E."/>
            <person name="de Vos W.M."/>
            <person name="Barrangou R."/>
            <person name="Klaenhammer T.R."/>
            <person name="Caufield P.W."/>
            <person name="Cui Y."/>
            <person name="Zhang H."/>
            <person name="O'Toole P.W."/>
        </authorList>
    </citation>
    <scope>NUCLEOTIDE SEQUENCE [LARGE SCALE GENOMIC DNA]</scope>
    <source>
        <strain evidence="2 3">DSM 10532</strain>
    </source>
</reference>
<dbReference type="GO" id="GO:0010181">
    <property type="term" value="F:FMN binding"/>
    <property type="evidence" value="ECO:0007669"/>
    <property type="project" value="TreeGrafter"/>
</dbReference>